<dbReference type="InterPro" id="IPR003838">
    <property type="entry name" value="ABC3_permease_C"/>
</dbReference>
<dbReference type="Pfam" id="PF02687">
    <property type="entry name" value="FtsX"/>
    <property type="match status" value="2"/>
</dbReference>
<feature type="transmembrane region" description="Helical" evidence="6">
    <location>
        <begin position="254"/>
        <end position="272"/>
    </location>
</feature>
<feature type="transmembrane region" description="Helical" evidence="6">
    <location>
        <begin position="26"/>
        <end position="49"/>
    </location>
</feature>
<name>A0ABN3TWS0_9ACTN</name>
<evidence type="ECO:0000256" key="6">
    <source>
        <dbReference type="SAM" id="Phobius"/>
    </source>
</evidence>
<proteinExistence type="predicted"/>
<evidence type="ECO:0000259" key="7">
    <source>
        <dbReference type="Pfam" id="PF02687"/>
    </source>
</evidence>
<evidence type="ECO:0000313" key="8">
    <source>
        <dbReference type="EMBL" id="GAA2719790.1"/>
    </source>
</evidence>
<feature type="transmembrane region" description="Helical" evidence="6">
    <location>
        <begin position="201"/>
        <end position="222"/>
    </location>
</feature>
<feature type="transmembrane region" description="Helical" evidence="6">
    <location>
        <begin position="737"/>
        <end position="761"/>
    </location>
</feature>
<dbReference type="Proteomes" id="UP001500886">
    <property type="component" value="Unassembled WGS sequence"/>
</dbReference>
<comment type="subcellular location">
    <subcellularLocation>
        <location evidence="1">Cell membrane</location>
        <topology evidence="1">Multi-pass membrane protein</topology>
    </subcellularLocation>
</comment>
<evidence type="ECO:0000256" key="1">
    <source>
        <dbReference type="ARBA" id="ARBA00004651"/>
    </source>
</evidence>
<protein>
    <submittedName>
        <fullName evidence="9">ABC transporter permease</fullName>
    </submittedName>
</protein>
<keyword evidence="2" id="KW-1003">Cell membrane</keyword>
<dbReference type="EMBL" id="BAAASL010000014">
    <property type="protein sequence ID" value="GAA2720063.1"/>
    <property type="molecule type" value="Genomic_DNA"/>
</dbReference>
<reference evidence="9 10" key="1">
    <citation type="journal article" date="2019" name="Int. J. Syst. Evol. Microbiol.">
        <title>The Global Catalogue of Microorganisms (GCM) 10K type strain sequencing project: providing services to taxonomists for standard genome sequencing and annotation.</title>
        <authorList>
            <consortium name="The Broad Institute Genomics Platform"/>
            <consortium name="The Broad Institute Genome Sequencing Center for Infectious Disease"/>
            <person name="Wu L."/>
            <person name="Ma J."/>
        </authorList>
    </citation>
    <scope>NUCLEOTIDE SEQUENCE [LARGE SCALE GENOMIC DNA]</scope>
    <source>
        <strain evidence="9 10">JCM 4542</strain>
    </source>
</reference>
<feature type="domain" description="ABC3 transporter permease C-terminal" evidence="7">
    <location>
        <begin position="656"/>
        <end position="765"/>
    </location>
</feature>
<feature type="transmembrane region" description="Helical" evidence="6">
    <location>
        <begin position="337"/>
        <end position="356"/>
    </location>
</feature>
<evidence type="ECO:0000256" key="3">
    <source>
        <dbReference type="ARBA" id="ARBA00022692"/>
    </source>
</evidence>
<evidence type="ECO:0000256" key="2">
    <source>
        <dbReference type="ARBA" id="ARBA00022475"/>
    </source>
</evidence>
<keyword evidence="3 6" id="KW-0812">Transmembrane</keyword>
<sequence length="772" mass="81281">MTFLRTYARDLAMGARFAVTGGRAGWLRTALTALGVGIGVALLLVLAALPEAVGAREERDRARHGARSEQLARPRPDTVLIKEADTEYRGRHVRGRLVRPEGPKAPVPPGVSALPRPGEMVVSPALKELLASPDGRLLRERLPHRLAGTIGAGGLVGPDELAYYAGDDRLAIRHHLPSDPHRITSFRGRFLMPPLGEDVPVLGGLACAVMLLPVAVLIATAARFGGERRDRRLAALRLVGADNRTTRRVAAGESLCGALFGLAAGTGLFLLLRQGGPWVRLNGVGVYPGDLVPSPLSAVVVAVAVPLLTVAVSLFALRDVAIEPLGVVRGAPRRRRLWWRVALPVLGLALLAGLSANVFDTLFLGYKWLVVPAAAVLILLGVSVLLPWVVQAVVGRLRGGPPAWQLATRRLQLDSGPASRTVAGILVAVAGAVAVQMFYSGIPTEEPAAAGSDRAATVRMMMDVASGPQVQSLVAKVRGAEGVREAAGFTTMLVDREDAVGVHELTVADCAGLRLLARVGECRDGDSFLVHQPPHSYGPVPQPGMKVVLPGAPDSRTHWTVPPAARVVEPEGEGVLQHWTTGILATPSAVPTAGVRDAGAKVIARLDPRVPDAVEHVRNAAAAASSEVNVFESRLASGTGESDYRSLLRLLPGGTALALGLVAVSLMLATVEQLRERRSALSVLAAFGASRSVIAWSVIWQTAVPVVLGMMLAVAFGLGLGRLVMTMTPLRVADWFGFVPIVGAGLGVITLVTLAALPALWRMMRPDGLRAE</sequence>
<evidence type="ECO:0000313" key="10">
    <source>
        <dbReference type="Proteomes" id="UP001500886"/>
    </source>
</evidence>
<feature type="domain" description="ABC3 transporter permease C-terminal" evidence="7">
    <location>
        <begin position="207"/>
        <end position="318"/>
    </location>
</feature>
<feature type="transmembrane region" description="Helical" evidence="6">
    <location>
        <begin position="650"/>
        <end position="669"/>
    </location>
</feature>
<reference evidence="9" key="2">
    <citation type="submission" date="2023-12" db="EMBL/GenBank/DDBJ databases">
        <authorList>
            <person name="Sun Q."/>
            <person name="Inoue M."/>
        </authorList>
    </citation>
    <scope>NUCLEOTIDE SEQUENCE</scope>
    <source>
        <strain evidence="9">JCM 4542</strain>
    </source>
</reference>
<keyword evidence="10" id="KW-1185">Reference proteome</keyword>
<accession>A0ABN3TWS0</accession>
<dbReference type="RefSeq" id="WP_344436681.1">
    <property type="nucleotide sequence ID" value="NZ_BAAASL010000014.1"/>
</dbReference>
<evidence type="ECO:0000256" key="4">
    <source>
        <dbReference type="ARBA" id="ARBA00022989"/>
    </source>
</evidence>
<feature type="transmembrane region" description="Helical" evidence="6">
    <location>
        <begin position="418"/>
        <end position="439"/>
    </location>
</feature>
<dbReference type="EMBL" id="BAAASL010000014">
    <property type="protein sequence ID" value="GAA2719790.1"/>
    <property type="molecule type" value="Genomic_DNA"/>
</dbReference>
<evidence type="ECO:0000313" key="9">
    <source>
        <dbReference type="EMBL" id="GAA2720063.1"/>
    </source>
</evidence>
<feature type="transmembrane region" description="Helical" evidence="6">
    <location>
        <begin position="292"/>
        <end position="317"/>
    </location>
</feature>
<comment type="caution">
    <text evidence="9">The sequence shown here is derived from an EMBL/GenBank/DDBJ whole genome shotgun (WGS) entry which is preliminary data.</text>
</comment>
<keyword evidence="4 6" id="KW-1133">Transmembrane helix</keyword>
<evidence type="ECO:0000256" key="5">
    <source>
        <dbReference type="ARBA" id="ARBA00023136"/>
    </source>
</evidence>
<feature type="transmembrane region" description="Helical" evidence="6">
    <location>
        <begin position="368"/>
        <end position="390"/>
    </location>
</feature>
<keyword evidence="5 6" id="KW-0472">Membrane</keyword>
<organism evidence="9 10">
    <name type="scientific">Streptomyces luteosporeus</name>
    <dbReference type="NCBI Taxonomy" id="173856"/>
    <lineage>
        <taxon>Bacteria</taxon>
        <taxon>Bacillati</taxon>
        <taxon>Actinomycetota</taxon>
        <taxon>Actinomycetes</taxon>
        <taxon>Kitasatosporales</taxon>
        <taxon>Streptomycetaceae</taxon>
        <taxon>Streptomyces</taxon>
    </lineage>
</organism>
<gene>
    <name evidence="8" type="ORF">GCM10010315_38650</name>
    <name evidence="9" type="ORF">GCM10010315_39580</name>
</gene>